<reference evidence="1 2" key="1">
    <citation type="submission" date="2017-06" db="EMBL/GenBank/DDBJ databases">
        <authorList>
            <person name="Kim H.J."/>
            <person name="Triplett B.A."/>
        </authorList>
    </citation>
    <scope>NUCLEOTIDE SEQUENCE [LARGE SCALE GENOMIC DNA]</scope>
    <source>
        <strain evidence="1 2">DSM 29052</strain>
    </source>
</reference>
<name>A0A238VGF1_9RHOB</name>
<gene>
    <name evidence="1" type="ORF">SAMN06265370_10296</name>
</gene>
<sequence>MVEQVMVLAPKESARLDPDRLDALYSQLGPNAAEEVVCRAMEELAVRLGHIDQLFRKGSWEDMRKNTRALMAIAEQIGMMGLARVGGHVIDCIDDADGIALAATLSRLARLGEGSLTAIWDLQDLSI</sequence>
<protein>
    <recommendedName>
        <fullName evidence="3">HPt domain-containing protein</fullName>
    </recommendedName>
</protein>
<organism evidence="1 2">
    <name type="scientific">Puniceibacterium sediminis</name>
    <dbReference type="NCBI Taxonomy" id="1608407"/>
    <lineage>
        <taxon>Bacteria</taxon>
        <taxon>Pseudomonadati</taxon>
        <taxon>Pseudomonadota</taxon>
        <taxon>Alphaproteobacteria</taxon>
        <taxon>Rhodobacterales</taxon>
        <taxon>Paracoccaceae</taxon>
        <taxon>Puniceibacterium</taxon>
    </lineage>
</organism>
<evidence type="ECO:0008006" key="3">
    <source>
        <dbReference type="Google" id="ProtNLM"/>
    </source>
</evidence>
<dbReference type="AlphaFoldDB" id="A0A238VGF1"/>
<dbReference type="RefSeq" id="WP_089269076.1">
    <property type="nucleotide sequence ID" value="NZ_FZNN01000002.1"/>
</dbReference>
<keyword evidence="2" id="KW-1185">Reference proteome</keyword>
<accession>A0A238VGF1</accession>
<dbReference type="OrthoDB" id="7873775at2"/>
<dbReference type="Proteomes" id="UP000198417">
    <property type="component" value="Unassembled WGS sequence"/>
</dbReference>
<evidence type="ECO:0000313" key="2">
    <source>
        <dbReference type="Proteomes" id="UP000198417"/>
    </source>
</evidence>
<proteinExistence type="predicted"/>
<dbReference type="EMBL" id="FZNN01000002">
    <property type="protein sequence ID" value="SNR33147.1"/>
    <property type="molecule type" value="Genomic_DNA"/>
</dbReference>
<evidence type="ECO:0000313" key="1">
    <source>
        <dbReference type="EMBL" id="SNR33147.1"/>
    </source>
</evidence>